<dbReference type="AlphaFoldDB" id="A0A4Y2EII1"/>
<accession>A0A4Y2EII1</accession>
<dbReference type="EMBL" id="BGPR01000602">
    <property type="protein sequence ID" value="GBM28076.1"/>
    <property type="molecule type" value="Genomic_DNA"/>
</dbReference>
<proteinExistence type="predicted"/>
<evidence type="ECO:0000313" key="1">
    <source>
        <dbReference type="EMBL" id="GBM28076.1"/>
    </source>
</evidence>
<gene>
    <name evidence="1" type="ORF">AVEN_66562_1</name>
</gene>
<protein>
    <submittedName>
        <fullName evidence="1">Uncharacterized protein</fullName>
    </submittedName>
</protein>
<sequence length="103" mass="12206">MPAVIVVFEVESEFSLSFIEELGRCRILRYLYFNGMRDQRVKQRKSSPFDSPSSSMPIGAIYTKQRSRVIVRYIFRGKTKKTTKFHSELIRKMMNTTFKVFTH</sequence>
<evidence type="ECO:0000313" key="2">
    <source>
        <dbReference type="Proteomes" id="UP000499080"/>
    </source>
</evidence>
<keyword evidence="2" id="KW-1185">Reference proteome</keyword>
<comment type="caution">
    <text evidence="1">The sequence shown here is derived from an EMBL/GenBank/DDBJ whole genome shotgun (WGS) entry which is preliminary data.</text>
</comment>
<organism evidence="1 2">
    <name type="scientific">Araneus ventricosus</name>
    <name type="common">Orbweaver spider</name>
    <name type="synonym">Epeira ventricosa</name>
    <dbReference type="NCBI Taxonomy" id="182803"/>
    <lineage>
        <taxon>Eukaryota</taxon>
        <taxon>Metazoa</taxon>
        <taxon>Ecdysozoa</taxon>
        <taxon>Arthropoda</taxon>
        <taxon>Chelicerata</taxon>
        <taxon>Arachnida</taxon>
        <taxon>Araneae</taxon>
        <taxon>Araneomorphae</taxon>
        <taxon>Entelegynae</taxon>
        <taxon>Araneoidea</taxon>
        <taxon>Araneidae</taxon>
        <taxon>Araneus</taxon>
    </lineage>
</organism>
<reference evidence="1 2" key="1">
    <citation type="journal article" date="2019" name="Sci. Rep.">
        <title>Orb-weaving spider Araneus ventricosus genome elucidates the spidroin gene catalogue.</title>
        <authorList>
            <person name="Kono N."/>
            <person name="Nakamura H."/>
            <person name="Ohtoshi R."/>
            <person name="Moran D.A.P."/>
            <person name="Shinohara A."/>
            <person name="Yoshida Y."/>
            <person name="Fujiwara M."/>
            <person name="Mori M."/>
            <person name="Tomita M."/>
            <person name="Arakawa K."/>
        </authorList>
    </citation>
    <scope>NUCLEOTIDE SEQUENCE [LARGE SCALE GENOMIC DNA]</scope>
</reference>
<dbReference type="Proteomes" id="UP000499080">
    <property type="component" value="Unassembled WGS sequence"/>
</dbReference>
<name>A0A4Y2EII1_ARAVE</name>